<dbReference type="AlphaFoldDB" id="A0ABC8YY23"/>
<feature type="transmembrane region" description="Helical" evidence="1">
    <location>
        <begin position="83"/>
        <end position="103"/>
    </location>
</feature>
<evidence type="ECO:0000313" key="2">
    <source>
        <dbReference type="EMBL" id="CAL4951725.1"/>
    </source>
</evidence>
<proteinExistence type="predicted"/>
<organism evidence="2 3">
    <name type="scientific">Urochloa decumbens</name>
    <dbReference type="NCBI Taxonomy" id="240449"/>
    <lineage>
        <taxon>Eukaryota</taxon>
        <taxon>Viridiplantae</taxon>
        <taxon>Streptophyta</taxon>
        <taxon>Embryophyta</taxon>
        <taxon>Tracheophyta</taxon>
        <taxon>Spermatophyta</taxon>
        <taxon>Magnoliopsida</taxon>
        <taxon>Liliopsida</taxon>
        <taxon>Poales</taxon>
        <taxon>Poaceae</taxon>
        <taxon>PACMAD clade</taxon>
        <taxon>Panicoideae</taxon>
        <taxon>Panicodae</taxon>
        <taxon>Paniceae</taxon>
        <taxon>Melinidinae</taxon>
        <taxon>Urochloa</taxon>
    </lineage>
</organism>
<accession>A0ABC8YY23</accession>
<reference evidence="3" key="1">
    <citation type="submission" date="2024-06" db="EMBL/GenBank/DDBJ databases">
        <authorList>
            <person name="Ryan C."/>
        </authorList>
    </citation>
    <scope>NUCLEOTIDE SEQUENCE [LARGE SCALE GENOMIC DNA]</scope>
</reference>
<keyword evidence="1" id="KW-0812">Transmembrane</keyword>
<reference evidence="2 3" key="2">
    <citation type="submission" date="2024-10" db="EMBL/GenBank/DDBJ databases">
        <authorList>
            <person name="Ryan C."/>
        </authorList>
    </citation>
    <scope>NUCLEOTIDE SEQUENCE [LARGE SCALE GENOMIC DNA]</scope>
</reference>
<dbReference type="Proteomes" id="UP001497457">
    <property type="component" value="Chromosome 17b"/>
</dbReference>
<name>A0ABC8YY23_9POAL</name>
<feature type="transmembrane region" description="Helical" evidence="1">
    <location>
        <begin position="36"/>
        <end position="63"/>
    </location>
</feature>
<keyword evidence="1" id="KW-1133">Transmembrane helix</keyword>
<protein>
    <submittedName>
        <fullName evidence="2">Uncharacterized protein</fullName>
    </submittedName>
</protein>
<evidence type="ECO:0000313" key="3">
    <source>
        <dbReference type="Proteomes" id="UP001497457"/>
    </source>
</evidence>
<keyword evidence="3" id="KW-1185">Reference proteome</keyword>
<evidence type="ECO:0000256" key="1">
    <source>
        <dbReference type="SAM" id="Phobius"/>
    </source>
</evidence>
<feature type="transmembrane region" description="Helical" evidence="1">
    <location>
        <begin position="151"/>
        <end position="176"/>
    </location>
</feature>
<feature type="transmembrane region" description="Helical" evidence="1">
    <location>
        <begin position="115"/>
        <end position="139"/>
    </location>
</feature>
<keyword evidence="1" id="KW-0472">Membrane</keyword>
<dbReference type="EMBL" id="OZ075127">
    <property type="protein sequence ID" value="CAL4951725.1"/>
    <property type="molecule type" value="Genomic_DNA"/>
</dbReference>
<sequence>MADEAEKMTDKQPAAGLLLVLVKEEEQARAEQSVSLWALLNAFIVAVSLAVIYATPALLSWLFGAPYEATGTDMLGSALELELGYISCSALQAAPAALALLLAGGHRRRKIRRALAYVALAVCVAGHCMFASELGGIILADDPAAGPPRGLFLRICYAVDIFAFAAVDLLCFLALLRREGSRVRNKDY</sequence>
<gene>
    <name evidence="2" type="ORF">URODEC1_LOCUS39084</name>
</gene>